<name>A0ABD0MQL6_CIRMR</name>
<dbReference type="EMBL" id="JAMKFB020000267">
    <property type="protein sequence ID" value="KAL0150876.1"/>
    <property type="molecule type" value="Genomic_DNA"/>
</dbReference>
<protein>
    <submittedName>
        <fullName evidence="1">Uncharacterized protein</fullName>
    </submittedName>
</protein>
<reference evidence="1 2" key="1">
    <citation type="submission" date="2024-05" db="EMBL/GenBank/DDBJ databases">
        <title>Genome sequencing and assembly of Indian major carp, Cirrhinus mrigala (Hamilton, 1822).</title>
        <authorList>
            <person name="Mohindra V."/>
            <person name="Chowdhury L.M."/>
            <person name="Lal K."/>
            <person name="Jena J.K."/>
        </authorList>
    </citation>
    <scope>NUCLEOTIDE SEQUENCE [LARGE SCALE GENOMIC DNA]</scope>
    <source>
        <strain evidence="1">CM1030</strain>
        <tissue evidence="1">Blood</tissue>
    </source>
</reference>
<evidence type="ECO:0000313" key="2">
    <source>
        <dbReference type="Proteomes" id="UP001529510"/>
    </source>
</evidence>
<sequence length="62" mass="6928">MMTAELLLSDLDSRFCADNLLTSEDWGGVPGLMTTPLAHPRKRLRSHSGSDPLMDYLKTTYT</sequence>
<proteinExistence type="predicted"/>
<organism evidence="1 2">
    <name type="scientific">Cirrhinus mrigala</name>
    <name type="common">Mrigala</name>
    <dbReference type="NCBI Taxonomy" id="683832"/>
    <lineage>
        <taxon>Eukaryota</taxon>
        <taxon>Metazoa</taxon>
        <taxon>Chordata</taxon>
        <taxon>Craniata</taxon>
        <taxon>Vertebrata</taxon>
        <taxon>Euteleostomi</taxon>
        <taxon>Actinopterygii</taxon>
        <taxon>Neopterygii</taxon>
        <taxon>Teleostei</taxon>
        <taxon>Ostariophysi</taxon>
        <taxon>Cypriniformes</taxon>
        <taxon>Cyprinidae</taxon>
        <taxon>Labeoninae</taxon>
        <taxon>Labeonini</taxon>
        <taxon>Cirrhinus</taxon>
    </lineage>
</organism>
<evidence type="ECO:0000313" key="1">
    <source>
        <dbReference type="EMBL" id="KAL0150876.1"/>
    </source>
</evidence>
<gene>
    <name evidence="1" type="ORF">M9458_053795</name>
</gene>
<keyword evidence="2" id="KW-1185">Reference proteome</keyword>
<accession>A0ABD0MQL6</accession>
<comment type="caution">
    <text evidence="1">The sequence shown here is derived from an EMBL/GenBank/DDBJ whole genome shotgun (WGS) entry which is preliminary data.</text>
</comment>
<dbReference type="AlphaFoldDB" id="A0ABD0MQL6"/>
<dbReference type="Proteomes" id="UP001529510">
    <property type="component" value="Unassembled WGS sequence"/>
</dbReference>